<reference evidence="2" key="3">
    <citation type="submission" date="2025-09" db="UniProtKB">
        <authorList>
            <consortium name="Ensembl"/>
        </authorList>
    </citation>
    <scope>IDENTIFICATION</scope>
    <source>
        <strain evidence="2">Guanapo</strain>
    </source>
</reference>
<dbReference type="AlphaFoldDB" id="A0A3P9QHR1"/>
<organism evidence="2 3">
    <name type="scientific">Poecilia reticulata</name>
    <name type="common">Guppy</name>
    <name type="synonym">Acanthophacelus reticulatus</name>
    <dbReference type="NCBI Taxonomy" id="8081"/>
    <lineage>
        <taxon>Eukaryota</taxon>
        <taxon>Metazoa</taxon>
        <taxon>Chordata</taxon>
        <taxon>Craniata</taxon>
        <taxon>Vertebrata</taxon>
        <taxon>Euteleostomi</taxon>
        <taxon>Actinopterygii</taxon>
        <taxon>Neopterygii</taxon>
        <taxon>Teleostei</taxon>
        <taxon>Neoteleostei</taxon>
        <taxon>Acanthomorphata</taxon>
        <taxon>Ovalentaria</taxon>
        <taxon>Atherinomorphae</taxon>
        <taxon>Cyprinodontiformes</taxon>
        <taxon>Poeciliidae</taxon>
        <taxon>Poeciliinae</taxon>
        <taxon>Poecilia</taxon>
    </lineage>
</organism>
<dbReference type="Bgee" id="ENSPREG00000022852">
    <property type="expression patterns" value="Expressed in caudal fin"/>
</dbReference>
<evidence type="ECO:0000313" key="2">
    <source>
        <dbReference type="Ensembl" id="ENSPREP00000033730.1"/>
    </source>
</evidence>
<feature type="compositionally biased region" description="Basic and acidic residues" evidence="1">
    <location>
        <begin position="42"/>
        <end position="57"/>
    </location>
</feature>
<reference evidence="3" key="1">
    <citation type="submission" date="2013-11" db="EMBL/GenBank/DDBJ databases">
        <title>The genomic landscape of the Guanapo guppy.</title>
        <authorList>
            <person name="Kuenstner A."/>
            <person name="Dreyer C."/>
        </authorList>
    </citation>
    <scope>NUCLEOTIDE SEQUENCE</scope>
    <source>
        <strain evidence="3">Guanapo</strain>
    </source>
</reference>
<feature type="region of interest" description="Disordered" evidence="1">
    <location>
        <begin position="1"/>
        <end position="59"/>
    </location>
</feature>
<dbReference type="GeneTree" id="ENSGT00940000157502"/>
<evidence type="ECO:0000256" key="1">
    <source>
        <dbReference type="SAM" id="MobiDB-lite"/>
    </source>
</evidence>
<evidence type="ECO:0000313" key="3">
    <source>
        <dbReference type="Proteomes" id="UP000242638"/>
    </source>
</evidence>
<protein>
    <submittedName>
        <fullName evidence="2">Uncharacterized protein</fullName>
    </submittedName>
</protein>
<name>A0A3P9QHR1_POERE</name>
<dbReference type="STRING" id="8081.ENSPREP00000033730"/>
<dbReference type="Proteomes" id="UP000242638">
    <property type="component" value="Unassembled WGS sequence"/>
</dbReference>
<accession>A0A3P9QHR1</accession>
<sequence length="104" mass="11467">MKGIMFNPPPRIRENAPTGGGPPRSRKSRFRAPDVRTIFSPGEKDPRVKEETGEGHTFEPGGENNWCDVCCNYILQHGLTCAGKTVEVQTASLKTNTSLNEFGF</sequence>
<dbReference type="Ensembl" id="ENSPRET00000034110.1">
    <property type="protein sequence ID" value="ENSPREP00000033730.1"/>
    <property type="gene ID" value="ENSPREG00000022852.1"/>
</dbReference>
<keyword evidence="3" id="KW-1185">Reference proteome</keyword>
<reference evidence="2" key="2">
    <citation type="submission" date="2025-08" db="UniProtKB">
        <authorList>
            <consortium name="Ensembl"/>
        </authorList>
    </citation>
    <scope>IDENTIFICATION</scope>
    <source>
        <strain evidence="2">Guanapo</strain>
    </source>
</reference>
<proteinExistence type="predicted"/>